<proteinExistence type="predicted"/>
<dbReference type="Proteomes" id="UP000051952">
    <property type="component" value="Unassembled WGS sequence"/>
</dbReference>
<gene>
    <name evidence="1" type="ORF">BSAL_81660</name>
</gene>
<organism evidence="1 2">
    <name type="scientific">Bodo saltans</name>
    <name type="common">Flagellated protozoan</name>
    <dbReference type="NCBI Taxonomy" id="75058"/>
    <lineage>
        <taxon>Eukaryota</taxon>
        <taxon>Discoba</taxon>
        <taxon>Euglenozoa</taxon>
        <taxon>Kinetoplastea</taxon>
        <taxon>Metakinetoplastina</taxon>
        <taxon>Eubodonida</taxon>
        <taxon>Bodonidae</taxon>
        <taxon>Bodo</taxon>
    </lineage>
</organism>
<evidence type="ECO:0000313" key="1">
    <source>
        <dbReference type="EMBL" id="CUG58322.1"/>
    </source>
</evidence>
<dbReference type="OrthoDB" id="260795at2759"/>
<protein>
    <submittedName>
        <fullName evidence="1">Uncharacterized protein</fullName>
    </submittedName>
</protein>
<sequence length="221" mass="25032">MLRHTLALRLLRQTPIALFEVRDVRERVLMERLRSQKLKTLERAAQVSSVTTSPQRDEANSDEVLAQEAGLMPPTSFTLEEIKNSREVVSQLVREQREKRLAKREAFLTWQAGQREKGSATRLARSAKKAERWRQLHHSQVGHKIISTALHSTQHNGRNTNNDSDAHMIDVLARVEGRLGSDGLTSMHTTSDILNRANMKLNRNSENGHAMHLTLSRGGLP</sequence>
<accession>A0A0S4J210</accession>
<evidence type="ECO:0000313" key="2">
    <source>
        <dbReference type="Proteomes" id="UP000051952"/>
    </source>
</evidence>
<dbReference type="EMBL" id="CYKH01000886">
    <property type="protein sequence ID" value="CUG58322.1"/>
    <property type="molecule type" value="Genomic_DNA"/>
</dbReference>
<name>A0A0S4J210_BODSA</name>
<dbReference type="VEuPathDB" id="TriTrypDB:BSAL_81660"/>
<keyword evidence="2" id="KW-1185">Reference proteome</keyword>
<reference evidence="2" key="1">
    <citation type="submission" date="2015-09" db="EMBL/GenBank/DDBJ databases">
        <authorList>
            <consortium name="Pathogen Informatics"/>
        </authorList>
    </citation>
    <scope>NUCLEOTIDE SEQUENCE [LARGE SCALE GENOMIC DNA]</scope>
    <source>
        <strain evidence="2">Lake Konstanz</strain>
    </source>
</reference>
<dbReference type="AlphaFoldDB" id="A0A0S4J210"/>